<evidence type="ECO:0000313" key="2">
    <source>
        <dbReference type="Proteomes" id="UP000017304"/>
    </source>
</evidence>
<sequence>MIYLLVDQVAVQQPDEYRLPTLVTLIKSAATKKHSVKSARFAGILPTFTRV</sequence>
<proteinExistence type="predicted"/>
<dbReference type="EMBL" id="AOXI01000045">
    <property type="protein sequence ID" value="ESE81805.1"/>
    <property type="molecule type" value="Genomic_DNA"/>
</dbReference>
<reference evidence="1 2" key="1">
    <citation type="journal article" date="2013" name="Genome Biol. Evol.">
        <title>Phylogenetic diversity of the enteric pathogen Salmonella enterica subsp. enterica inferred from genome-wide reference-free SNP characters.</title>
        <authorList>
            <person name="Timme R.E."/>
            <person name="Pettengill J.B."/>
            <person name="Allard M.W."/>
            <person name="Strain E."/>
            <person name="Barrangou R."/>
            <person name="Wehnes C."/>
            <person name="Van Kessel J.S."/>
            <person name="Karns J.S."/>
            <person name="Musser S.M."/>
            <person name="Brown E.W."/>
        </authorList>
    </citation>
    <scope>NUCLEOTIDE SEQUENCE [LARGE SCALE GENOMIC DNA]</scope>
    <source>
        <strain evidence="1 2">1121</strain>
    </source>
</reference>
<name>V1GVV8_SALER</name>
<dbReference type="STRING" id="1173950.SEI61121_19539"/>
<dbReference type="AlphaFoldDB" id="V1GVV8"/>
<dbReference type="PATRIC" id="fig|1173950.3.peg.4086"/>
<comment type="caution">
    <text evidence="1">The sequence shown here is derived from an EMBL/GenBank/DDBJ whole genome shotgun (WGS) entry which is preliminary data.</text>
</comment>
<accession>V1GVV8</accession>
<evidence type="ECO:0000313" key="1">
    <source>
        <dbReference type="EMBL" id="ESE81805.1"/>
    </source>
</evidence>
<organism evidence="1 2">
    <name type="scientific">Salmonella enterica subsp. indica serovar 6,14,25:z10:1,(2),7 str. 1121</name>
    <dbReference type="NCBI Taxonomy" id="1173950"/>
    <lineage>
        <taxon>Bacteria</taxon>
        <taxon>Pseudomonadati</taxon>
        <taxon>Pseudomonadota</taxon>
        <taxon>Gammaproteobacteria</taxon>
        <taxon>Enterobacterales</taxon>
        <taxon>Enterobacteriaceae</taxon>
        <taxon>Salmonella</taxon>
    </lineage>
</organism>
<dbReference type="Proteomes" id="UP000017304">
    <property type="component" value="Unassembled WGS sequence"/>
</dbReference>
<protein>
    <submittedName>
        <fullName evidence="1">Uncharacterized protein</fullName>
    </submittedName>
</protein>
<gene>
    <name evidence="1" type="ORF">SEI61121_19539</name>
</gene>